<name>A0A1F5DPR2_9BACT</name>
<dbReference type="NCBIfam" id="NF009150">
    <property type="entry name" value="PRK12497.1-3"/>
    <property type="match status" value="1"/>
</dbReference>
<dbReference type="Proteomes" id="UP000178764">
    <property type="component" value="Unassembled WGS sequence"/>
</dbReference>
<dbReference type="HAMAP" id="MF_00048">
    <property type="entry name" value="UPF0102"/>
    <property type="match status" value="1"/>
</dbReference>
<evidence type="ECO:0000256" key="1">
    <source>
        <dbReference type="ARBA" id="ARBA00006738"/>
    </source>
</evidence>
<dbReference type="InterPro" id="IPR003509">
    <property type="entry name" value="UPF0102_YraN-like"/>
</dbReference>
<reference evidence="3 4" key="1">
    <citation type="journal article" date="2016" name="Nat. Commun.">
        <title>Thousands of microbial genomes shed light on interconnected biogeochemical processes in an aquifer system.</title>
        <authorList>
            <person name="Anantharaman K."/>
            <person name="Brown C.T."/>
            <person name="Hug L.A."/>
            <person name="Sharon I."/>
            <person name="Castelle C.J."/>
            <person name="Probst A.J."/>
            <person name="Thomas B.C."/>
            <person name="Singh A."/>
            <person name="Wilkins M.J."/>
            <person name="Karaoz U."/>
            <person name="Brodie E.L."/>
            <person name="Williams K.H."/>
            <person name="Hubbard S.S."/>
            <person name="Banfield J.F."/>
        </authorList>
    </citation>
    <scope>NUCLEOTIDE SEQUENCE [LARGE SCALE GENOMIC DNA]</scope>
</reference>
<dbReference type="SUPFAM" id="SSF52980">
    <property type="entry name" value="Restriction endonuclease-like"/>
    <property type="match status" value="1"/>
</dbReference>
<organism evidence="3 4">
    <name type="scientific">Candidatus Berkelbacteria bacterium RBG_13_40_8</name>
    <dbReference type="NCBI Taxonomy" id="1797467"/>
    <lineage>
        <taxon>Bacteria</taxon>
        <taxon>Candidatus Berkelbacteria</taxon>
    </lineage>
</organism>
<evidence type="ECO:0000313" key="4">
    <source>
        <dbReference type="Proteomes" id="UP000178764"/>
    </source>
</evidence>
<proteinExistence type="inferred from homology"/>
<dbReference type="AlphaFoldDB" id="A0A1F5DPR2"/>
<evidence type="ECO:0000313" key="3">
    <source>
        <dbReference type="EMBL" id="OGD57159.1"/>
    </source>
</evidence>
<sequence length="116" mass="13317">MDKRKSLGSYGEDLALEFLEKKGYKLVKRNLKLFCGEIDLLMQQKDTFVICEVKTKTSHAFGTPQDEIDYFKKKKLLQLAKALWQIYPGHSIRIDVVAVDETNGKIEHIVNAVEES</sequence>
<dbReference type="GO" id="GO:0003676">
    <property type="term" value="F:nucleic acid binding"/>
    <property type="evidence" value="ECO:0007669"/>
    <property type="project" value="InterPro"/>
</dbReference>
<dbReference type="PANTHER" id="PTHR34039">
    <property type="entry name" value="UPF0102 PROTEIN YRAN"/>
    <property type="match status" value="1"/>
</dbReference>
<comment type="similarity">
    <text evidence="1 2">Belongs to the UPF0102 family.</text>
</comment>
<accession>A0A1F5DPR2</accession>
<dbReference type="InterPro" id="IPR011856">
    <property type="entry name" value="tRNA_endonuc-like_dom_sf"/>
</dbReference>
<protein>
    <recommendedName>
        <fullName evidence="2">UPF0102 protein A2V71_01880</fullName>
    </recommendedName>
</protein>
<dbReference type="EMBL" id="MEZT01000005">
    <property type="protein sequence ID" value="OGD57159.1"/>
    <property type="molecule type" value="Genomic_DNA"/>
</dbReference>
<dbReference type="Pfam" id="PF02021">
    <property type="entry name" value="UPF0102"/>
    <property type="match status" value="1"/>
</dbReference>
<dbReference type="Gene3D" id="3.40.1350.10">
    <property type="match status" value="1"/>
</dbReference>
<dbReference type="InterPro" id="IPR011335">
    <property type="entry name" value="Restrct_endonuc-II-like"/>
</dbReference>
<comment type="caution">
    <text evidence="3">The sequence shown here is derived from an EMBL/GenBank/DDBJ whole genome shotgun (WGS) entry which is preliminary data.</text>
</comment>
<gene>
    <name evidence="3" type="ORF">A2V71_01880</name>
</gene>
<dbReference type="PANTHER" id="PTHR34039:SF1">
    <property type="entry name" value="UPF0102 PROTEIN YRAN"/>
    <property type="match status" value="1"/>
</dbReference>
<evidence type="ECO:0000256" key="2">
    <source>
        <dbReference type="HAMAP-Rule" id="MF_00048"/>
    </source>
</evidence>